<dbReference type="GO" id="GO:0005886">
    <property type="term" value="C:plasma membrane"/>
    <property type="evidence" value="ECO:0007669"/>
    <property type="project" value="UniProtKB-SubCell"/>
</dbReference>
<dbReference type="RefSeq" id="WP_104095805.1">
    <property type="nucleotide sequence ID" value="NZ_JACHBP010000001.1"/>
</dbReference>
<dbReference type="InterPro" id="IPR011701">
    <property type="entry name" value="MFS"/>
</dbReference>
<dbReference type="Proteomes" id="UP000298488">
    <property type="component" value="Unassembled WGS sequence"/>
</dbReference>
<keyword evidence="4" id="KW-0472">Membrane</keyword>
<dbReference type="InterPro" id="IPR036259">
    <property type="entry name" value="MFS_trans_sf"/>
</dbReference>
<dbReference type="EMBL" id="SOFI01000003">
    <property type="protein sequence ID" value="TFB79938.1"/>
    <property type="molecule type" value="Genomic_DNA"/>
</dbReference>
<name>A0A4V3I9L7_9MICO</name>
<evidence type="ECO:0000256" key="3">
    <source>
        <dbReference type="ARBA" id="ARBA00022989"/>
    </source>
</evidence>
<evidence type="ECO:0000256" key="1">
    <source>
        <dbReference type="ARBA" id="ARBA00004651"/>
    </source>
</evidence>
<dbReference type="Pfam" id="PF07690">
    <property type="entry name" value="MFS_1"/>
    <property type="match status" value="1"/>
</dbReference>
<dbReference type="InterPro" id="IPR051788">
    <property type="entry name" value="MFS_Transporter"/>
</dbReference>
<feature type="domain" description="Major facilitator superfamily (MFS) profile" evidence="5">
    <location>
        <begin position="1"/>
        <end position="406"/>
    </location>
</feature>
<evidence type="ECO:0000256" key="4">
    <source>
        <dbReference type="ARBA" id="ARBA00023136"/>
    </source>
</evidence>
<keyword evidence="3" id="KW-1133">Transmembrane helix</keyword>
<evidence type="ECO:0000259" key="5">
    <source>
        <dbReference type="PROSITE" id="PS50850"/>
    </source>
</evidence>
<organism evidence="6 7">
    <name type="scientific">Terrimesophilobacter mesophilus</name>
    <dbReference type="NCBI Taxonomy" id="433647"/>
    <lineage>
        <taxon>Bacteria</taxon>
        <taxon>Bacillati</taxon>
        <taxon>Actinomycetota</taxon>
        <taxon>Actinomycetes</taxon>
        <taxon>Micrococcales</taxon>
        <taxon>Microbacteriaceae</taxon>
        <taxon>Terrimesophilobacter</taxon>
    </lineage>
</organism>
<dbReference type="OrthoDB" id="9809599at2"/>
<keyword evidence="7" id="KW-1185">Reference proteome</keyword>
<dbReference type="PROSITE" id="PS50850">
    <property type="entry name" value="MFS"/>
    <property type="match status" value="1"/>
</dbReference>
<gene>
    <name evidence="6" type="ORF">E3N84_07705</name>
</gene>
<evidence type="ECO:0000313" key="6">
    <source>
        <dbReference type="EMBL" id="TFB79938.1"/>
    </source>
</evidence>
<keyword evidence="2" id="KW-0812">Transmembrane</keyword>
<dbReference type="InterPro" id="IPR020846">
    <property type="entry name" value="MFS_dom"/>
</dbReference>
<protein>
    <submittedName>
        <fullName evidence="6">MFS transporter</fullName>
    </submittedName>
</protein>
<reference evidence="6 7" key="1">
    <citation type="submission" date="2019-03" db="EMBL/GenBank/DDBJ databases">
        <title>Genomics of glacier-inhabiting Cryobacterium strains.</title>
        <authorList>
            <person name="Liu Q."/>
            <person name="Xin Y.-H."/>
        </authorList>
    </citation>
    <scope>NUCLEOTIDE SEQUENCE [LARGE SCALE GENOMIC DNA]</scope>
    <source>
        <strain evidence="6 7">CGMCC 1.10440</strain>
    </source>
</reference>
<accession>A0A4V3I9L7</accession>
<dbReference type="SUPFAM" id="SSF103473">
    <property type="entry name" value="MFS general substrate transporter"/>
    <property type="match status" value="1"/>
</dbReference>
<dbReference type="CDD" id="cd17393">
    <property type="entry name" value="MFS_MosC_like"/>
    <property type="match status" value="1"/>
</dbReference>
<comment type="subcellular location">
    <subcellularLocation>
        <location evidence="1">Cell membrane</location>
        <topology evidence="1">Multi-pass membrane protein</topology>
    </subcellularLocation>
</comment>
<comment type="caution">
    <text evidence="6">The sequence shown here is derived from an EMBL/GenBank/DDBJ whole genome shotgun (WGS) entry which is preliminary data.</text>
</comment>
<dbReference type="PANTHER" id="PTHR23514:SF13">
    <property type="entry name" value="INNER MEMBRANE PROTEIN YBJJ"/>
    <property type="match status" value="1"/>
</dbReference>
<evidence type="ECO:0000256" key="2">
    <source>
        <dbReference type="ARBA" id="ARBA00022692"/>
    </source>
</evidence>
<proteinExistence type="predicted"/>
<dbReference type="GO" id="GO:0022857">
    <property type="term" value="F:transmembrane transporter activity"/>
    <property type="evidence" value="ECO:0007669"/>
    <property type="project" value="InterPro"/>
</dbReference>
<dbReference type="AlphaFoldDB" id="A0A4V3I9L7"/>
<evidence type="ECO:0000313" key="7">
    <source>
        <dbReference type="Proteomes" id="UP000298488"/>
    </source>
</evidence>
<dbReference type="PANTHER" id="PTHR23514">
    <property type="entry name" value="BYPASS OF STOP CODON PROTEIN 6"/>
    <property type="match status" value="1"/>
</dbReference>
<sequence>MPNTPTTYPAGLSRREVVAWRNGIFTIFALCGIGIASWMARTPAVKAALDVSTAEMGILIFAIAIGSILGLLLSSHLLARFGAIAVMSACFVVAPVGLVVAGLAVTLGQLYWVAFAGLAIFGVGMATCDVAMNLSGAVNERILGRTIMPVFHAFFSFGTMIGAGLGALAELLHVSIALQAGIVSAVMFAVGLLAVRMTQSETVLHVPDETDAAAPDGWRSRLAIWKDPRTLLIGLIVLGMAFAEGSANDWLSLAAVEGHGVDRPTGAVVFGIFVTAMTLGRLTGPRVLDRYGRVPVLRASAVLAALGLLIFIFVPVLWIAIVGVVLWGLGSALGFPTGMSAAADDPRTAAARVSAVATIGYCAFLVGPPLIGFLGEHFGLLHALLLVLVLIVVAGVASGSARDRTKTL</sequence>
<dbReference type="Gene3D" id="1.20.1250.20">
    <property type="entry name" value="MFS general substrate transporter like domains"/>
    <property type="match status" value="2"/>
</dbReference>